<name>A0A0K8PDP3_STRAJ</name>
<dbReference type="Proteomes" id="UP000053859">
    <property type="component" value="Unassembled WGS sequence"/>
</dbReference>
<accession>A0A0K8PDP3</accession>
<dbReference type="PATRIC" id="fig|146537.3.peg.784"/>
<feature type="transmembrane region" description="Helical" evidence="1">
    <location>
        <begin position="12"/>
        <end position="35"/>
    </location>
</feature>
<evidence type="ECO:0000313" key="3">
    <source>
        <dbReference type="Proteomes" id="UP000053859"/>
    </source>
</evidence>
<dbReference type="AlphaFoldDB" id="A0A0K8PDP3"/>
<feature type="transmembrane region" description="Helical" evidence="1">
    <location>
        <begin position="47"/>
        <end position="66"/>
    </location>
</feature>
<evidence type="ECO:0000313" key="2">
    <source>
        <dbReference type="EMBL" id="GAP46012.1"/>
    </source>
</evidence>
<gene>
    <name evidence="2" type="ORF">SAZU_0744</name>
</gene>
<keyword evidence="1" id="KW-0812">Transmembrane</keyword>
<keyword evidence="1" id="KW-1133">Transmembrane helix</keyword>
<dbReference type="RefSeq" id="WP_107083996.1">
    <property type="nucleotide sequence ID" value="NZ_DF968200.1"/>
</dbReference>
<protein>
    <submittedName>
        <fullName evidence="2">Uncharacterized protein</fullName>
    </submittedName>
</protein>
<organism evidence="2 3">
    <name type="scientific">Streptomyces azureus</name>
    <dbReference type="NCBI Taxonomy" id="146537"/>
    <lineage>
        <taxon>Bacteria</taxon>
        <taxon>Bacillati</taxon>
        <taxon>Actinomycetota</taxon>
        <taxon>Actinomycetes</taxon>
        <taxon>Kitasatosporales</taxon>
        <taxon>Streptomycetaceae</taxon>
        <taxon>Streptomyces</taxon>
    </lineage>
</organism>
<keyword evidence="3" id="KW-1185">Reference proteome</keyword>
<evidence type="ECO:0000256" key="1">
    <source>
        <dbReference type="SAM" id="Phobius"/>
    </source>
</evidence>
<dbReference type="EMBL" id="DF968200">
    <property type="protein sequence ID" value="GAP46012.1"/>
    <property type="molecule type" value="Genomic_DNA"/>
</dbReference>
<sequence length="82" mass="8081">MPDPKGKLVSTLALFVLVLAVIVALGVVAGLGYLAYRHPALKGPLTVALTAAGVLVALFVGVAQAGTQSEAGPGSTVTPTGR</sequence>
<reference evidence="2" key="1">
    <citation type="journal article" date="2015" name="Genome Announc.">
        <title>Draft Genome Sequence of Thiostrepton-Producing Streptomyces azureus ATCC 14921.</title>
        <authorList>
            <person name="Sakihara K."/>
            <person name="Maeda J."/>
            <person name="Tashiro K."/>
            <person name="Fujino Y."/>
            <person name="Kuhara S."/>
            <person name="Ohshima T."/>
            <person name="Ogata S."/>
            <person name="Doi K."/>
        </authorList>
    </citation>
    <scope>NUCLEOTIDE SEQUENCE [LARGE SCALE GENOMIC DNA]</scope>
    <source>
        <strain evidence="2">ATCC14921</strain>
    </source>
</reference>
<proteinExistence type="predicted"/>
<keyword evidence="1" id="KW-0472">Membrane</keyword>